<dbReference type="Proteomes" id="UP000194225">
    <property type="component" value="Unassembled WGS sequence"/>
</dbReference>
<comment type="caution">
    <text evidence="2">The sequence shown here is derived from an EMBL/GenBank/DDBJ whole genome shotgun (WGS) entry which is preliminary data.</text>
</comment>
<organism evidence="2 3">
    <name type="scientific">Streptomyces platensis</name>
    <dbReference type="NCBI Taxonomy" id="58346"/>
    <lineage>
        <taxon>Bacteria</taxon>
        <taxon>Bacillati</taxon>
        <taxon>Actinomycetota</taxon>
        <taxon>Actinomycetes</taxon>
        <taxon>Kitasatosporales</taxon>
        <taxon>Streptomycetaceae</taxon>
        <taxon>Streptomyces</taxon>
    </lineage>
</organism>
<reference evidence="2 3" key="1">
    <citation type="submission" date="2016-09" db="EMBL/GenBank/DDBJ databases">
        <title>Streptomyces platensis DSM40041, a candidate organism with high potential of specific P450 cytochromes.</title>
        <authorList>
            <person name="Grumaz C."/>
            <person name="Vainshtein Y."/>
            <person name="Kirstahler P."/>
            <person name="Sohn K."/>
        </authorList>
    </citation>
    <scope>NUCLEOTIDE SEQUENCE [LARGE SCALE GENOMIC DNA]</scope>
    <source>
        <strain evidence="2 3">DSM 40041</strain>
    </source>
</reference>
<evidence type="ECO:0000256" key="1">
    <source>
        <dbReference type="SAM" id="MobiDB-lite"/>
    </source>
</evidence>
<evidence type="ECO:0000313" key="3">
    <source>
        <dbReference type="Proteomes" id="UP000194225"/>
    </source>
</evidence>
<feature type="compositionally biased region" description="Low complexity" evidence="1">
    <location>
        <begin position="23"/>
        <end position="37"/>
    </location>
</feature>
<feature type="region of interest" description="Disordered" evidence="1">
    <location>
        <begin position="1"/>
        <end position="89"/>
    </location>
</feature>
<proteinExistence type="predicted"/>
<keyword evidence="3" id="KW-1185">Reference proteome</keyword>
<gene>
    <name evidence="2" type="ORF">BG653_05714</name>
</gene>
<dbReference type="EMBL" id="MIGA01000051">
    <property type="protein sequence ID" value="OSY39530.1"/>
    <property type="molecule type" value="Genomic_DNA"/>
</dbReference>
<sequence>MCGRKAKQSTHQAPEARHRTHSPAQRTPPAAGATAGAPRKRATNGEVPHGGKAENVGSLRRAVPGVAVDDEARDDRAGHAGVGRAAARV</sequence>
<protein>
    <submittedName>
        <fullName evidence="2">Uncharacterized protein</fullName>
    </submittedName>
</protein>
<accession>A0ABX3XPS4</accession>
<evidence type="ECO:0000313" key="2">
    <source>
        <dbReference type="EMBL" id="OSY39530.1"/>
    </source>
</evidence>
<name>A0ABX3XPS4_STRPT</name>